<sequence length="542" mass="58460">MSTQRSNPIPSLPLAPDHDSHANAAILPAPSRRLSTLKAGAGALIVVEQRRDWIGDGGGHTVVTAADFLHGGDTQRASGTVINLCRGYKYLSVGYYCSLLAEARGQAVLPSVKTINDLSRKAIYGLDTSELNYALNALLEQSGERPMPVEFSMDIRFGTTDYTPLAALARQIFETFPAPLMRIEFARGDHWRIDAIKLHNVSSLGESQLGAAAAALRAMGCAPLPARTGVKPYRYHIAILHDPEEALAPSNAGALACFVDAGRRIGVDVSLIGKRDLSRLPEFDALLIRETTAINHHTYLFAKKAQSEGMVVIDDPVSILRCTNKVYLADLMRMNGVPTPRTFTLQRADIADIGAIEAAIGYPMVMKIPDGAFSRGVSKVADAAQFQQTAHALLAQSALILVQEYMYTEFDWRIGVLNRKAIFASKYFMSKGHWQIARRDAGGNAEFGPTRGVPLADVPPELLRHAVAAASLIGDGLYGVDMKMSERGPVLIEVNDNPNIDAGNEDAALGDALYRTVLGEMVRRLDEAHGVGAGHGGALLSR</sequence>
<dbReference type="InterPro" id="IPR013815">
    <property type="entry name" value="ATP_grasp_subdomain_1"/>
</dbReference>
<keyword evidence="3" id="KW-0436">Ligase</keyword>
<proteinExistence type="predicted"/>
<dbReference type="Gene3D" id="3.30.470.20">
    <property type="entry name" value="ATP-grasp fold, B domain"/>
    <property type="match status" value="1"/>
</dbReference>
<dbReference type="Pfam" id="PF14401">
    <property type="entry name" value="RLAN"/>
    <property type="match status" value="1"/>
</dbReference>
<evidence type="ECO:0000313" key="4">
    <source>
        <dbReference type="Proteomes" id="UP000278085"/>
    </source>
</evidence>
<dbReference type="PANTHER" id="PTHR21621">
    <property type="entry name" value="RIBOSOMAL PROTEIN S6 MODIFICATION PROTEIN"/>
    <property type="match status" value="1"/>
</dbReference>
<evidence type="ECO:0000256" key="1">
    <source>
        <dbReference type="PROSITE-ProRule" id="PRU00409"/>
    </source>
</evidence>
<feature type="domain" description="ATP-grasp" evidence="2">
    <location>
        <begin position="329"/>
        <end position="522"/>
    </location>
</feature>
<dbReference type="PROSITE" id="PS50975">
    <property type="entry name" value="ATP_GRASP"/>
    <property type="match status" value="1"/>
</dbReference>
<protein>
    <submittedName>
        <fullName evidence="3">RimK family alpha-L-glutamate ligase</fullName>
    </submittedName>
</protein>
<dbReference type="InterPro" id="IPR025839">
    <property type="entry name" value="RLAN_dom"/>
</dbReference>
<dbReference type="Gene3D" id="3.30.1490.20">
    <property type="entry name" value="ATP-grasp fold, A domain"/>
    <property type="match status" value="1"/>
</dbReference>
<organism evidence="3 4">
    <name type="scientific">Massilia atriviolacea</name>
    <dbReference type="NCBI Taxonomy" id="2495579"/>
    <lineage>
        <taxon>Bacteria</taxon>
        <taxon>Pseudomonadati</taxon>
        <taxon>Pseudomonadota</taxon>
        <taxon>Betaproteobacteria</taxon>
        <taxon>Burkholderiales</taxon>
        <taxon>Oxalobacteraceae</taxon>
        <taxon>Telluria group</taxon>
        <taxon>Massilia</taxon>
    </lineage>
</organism>
<keyword evidence="1" id="KW-0547">Nucleotide-binding</keyword>
<dbReference type="SUPFAM" id="SSF56059">
    <property type="entry name" value="Glutathione synthetase ATP-binding domain-like"/>
    <property type="match status" value="1"/>
</dbReference>
<dbReference type="GO" id="GO:0005524">
    <property type="term" value="F:ATP binding"/>
    <property type="evidence" value="ECO:0007669"/>
    <property type="project" value="UniProtKB-UniRule"/>
</dbReference>
<dbReference type="InterPro" id="IPR013651">
    <property type="entry name" value="ATP-grasp_RimK-type"/>
</dbReference>
<dbReference type="InterPro" id="IPR011761">
    <property type="entry name" value="ATP-grasp"/>
</dbReference>
<name>A0A430HPI0_9BURK</name>
<dbReference type="EMBL" id="RXLQ01000004">
    <property type="protein sequence ID" value="RSZ59417.1"/>
    <property type="molecule type" value="Genomic_DNA"/>
</dbReference>
<accession>A0A430HPI0</accession>
<evidence type="ECO:0000259" key="2">
    <source>
        <dbReference type="PROSITE" id="PS50975"/>
    </source>
</evidence>
<dbReference type="OrthoDB" id="9800957at2"/>
<dbReference type="RefSeq" id="WP_126073788.1">
    <property type="nucleotide sequence ID" value="NZ_CP051166.1"/>
</dbReference>
<gene>
    <name evidence="3" type="ORF">EJB06_09665</name>
</gene>
<dbReference type="GO" id="GO:0009432">
    <property type="term" value="P:SOS response"/>
    <property type="evidence" value="ECO:0007669"/>
    <property type="project" value="TreeGrafter"/>
</dbReference>
<dbReference type="AlphaFoldDB" id="A0A430HPI0"/>
<dbReference type="PANTHER" id="PTHR21621:SF0">
    <property type="entry name" value="BETA-CITRYLGLUTAMATE SYNTHASE B-RELATED"/>
    <property type="match status" value="1"/>
</dbReference>
<evidence type="ECO:0000313" key="3">
    <source>
        <dbReference type="EMBL" id="RSZ59417.1"/>
    </source>
</evidence>
<keyword evidence="4" id="KW-1185">Reference proteome</keyword>
<dbReference type="GO" id="GO:0046872">
    <property type="term" value="F:metal ion binding"/>
    <property type="evidence" value="ECO:0007669"/>
    <property type="project" value="InterPro"/>
</dbReference>
<keyword evidence="1" id="KW-0067">ATP-binding</keyword>
<dbReference type="Proteomes" id="UP000278085">
    <property type="component" value="Unassembled WGS sequence"/>
</dbReference>
<dbReference type="GO" id="GO:0018169">
    <property type="term" value="F:ribosomal S6-glutamic acid ligase activity"/>
    <property type="evidence" value="ECO:0007669"/>
    <property type="project" value="TreeGrafter"/>
</dbReference>
<reference evidence="3 4" key="1">
    <citation type="submission" date="2018-12" db="EMBL/GenBank/DDBJ databases">
        <authorList>
            <person name="Yang E."/>
        </authorList>
    </citation>
    <scope>NUCLEOTIDE SEQUENCE [LARGE SCALE GENOMIC DNA]</scope>
    <source>
        <strain evidence="3 4">SOD</strain>
    </source>
</reference>
<dbReference type="GO" id="GO:0005737">
    <property type="term" value="C:cytoplasm"/>
    <property type="evidence" value="ECO:0007669"/>
    <property type="project" value="TreeGrafter"/>
</dbReference>
<dbReference type="Pfam" id="PF08443">
    <property type="entry name" value="RimK"/>
    <property type="match status" value="1"/>
</dbReference>
<comment type="caution">
    <text evidence="3">The sequence shown here is derived from an EMBL/GenBank/DDBJ whole genome shotgun (WGS) entry which is preliminary data.</text>
</comment>